<evidence type="ECO:0000259" key="5">
    <source>
        <dbReference type="PROSITE" id="PS50102"/>
    </source>
</evidence>
<dbReference type="PANTHER" id="PTHR13976">
    <property type="entry name" value="HETEROGENEOUS NUCLEAR RIBONUCLEOPROTEIN-RELATED"/>
    <property type="match status" value="1"/>
</dbReference>
<dbReference type="Gene3D" id="3.40.50.720">
    <property type="entry name" value="NAD(P)-binding Rossmann-like Domain"/>
    <property type="match status" value="1"/>
</dbReference>
<feature type="domain" description="RRM" evidence="5">
    <location>
        <begin position="111"/>
        <end position="185"/>
    </location>
</feature>
<evidence type="ECO:0000256" key="2">
    <source>
        <dbReference type="ARBA" id="ARBA00022884"/>
    </source>
</evidence>
<feature type="domain" description="RRM" evidence="5">
    <location>
        <begin position="370"/>
        <end position="445"/>
    </location>
</feature>
<dbReference type="SUPFAM" id="SSF51735">
    <property type="entry name" value="NAD(P)-binding Rossmann-fold domains"/>
    <property type="match status" value="1"/>
</dbReference>
<keyword evidence="7" id="KW-1185">Reference proteome</keyword>
<sequence length="607" mass="65562">MPRILITGGTDGIGRETAIRLAGEKHEITIAGRDAVKASSVIEHCEQSFKNRPHFIQTDLSLTEEVIKFANRVADEQLMSLAAQVAEEGAVNLGDQKPGETVGDNSVAESQYIRIRGLPFEATEQDVHEFFTGLTLARLKFRLTHGRPSGEAYVEFNSREDAGEALKFDRKEMKTRYIEVFTVDASEAEFAMRPDPVDESDGENHVVRLRGLPWSCKDDDIRQFFEGLEPPPAEIVIGGTGGPKTRPSGEAFVRFTSAEAARKAMEYNKKHMGPRYVEVFQSSMGELNREKGFGGPAPHERSGIRPLMSLDRPDPGYGGSSGGYGGGGYGGRYEDQRGGYGGQSDYDGYGSGGGYDQGGYGGDYGAAEPHRIYMRGLPYDADGHAVEAFFSPLRISIVKLGINDQGRPSGDAIAEFEQYDDMVSAMSKNNQRMGRRYVELFYSRDVPGPMRRLLWKEAFSSAAPVPDPVLSGRRGGGPPPPRDSGYSRGGPPRDQWAPRPSYERGGAPRGGGRGGAAPRPPRAEPWGGYGAAAPQPSYDQHGYGAPNPPAASAGGWEGYGYGASAPAPPPPAQTGYDRQREPREAASTWAQQGAYGGWGAGDQRGGY</sequence>
<protein>
    <recommendedName>
        <fullName evidence="5">RRM domain-containing protein</fullName>
    </recommendedName>
</protein>
<dbReference type="InterPro" id="IPR012677">
    <property type="entry name" value="Nucleotide-bd_a/b_plait_sf"/>
</dbReference>
<dbReference type="AlphaFoldDB" id="A0A8R1HRY6"/>
<dbReference type="GO" id="GO:0003723">
    <property type="term" value="F:RNA binding"/>
    <property type="evidence" value="ECO:0007669"/>
    <property type="project" value="UniProtKB-UniRule"/>
</dbReference>
<name>A0A8R1HRY6_CAEJA</name>
<dbReference type="CDD" id="cd05233">
    <property type="entry name" value="SDR_c"/>
    <property type="match status" value="1"/>
</dbReference>
<dbReference type="SUPFAM" id="SSF54928">
    <property type="entry name" value="RNA-binding domain, RBD"/>
    <property type="match status" value="3"/>
</dbReference>
<evidence type="ECO:0000256" key="3">
    <source>
        <dbReference type="PROSITE-ProRule" id="PRU00176"/>
    </source>
</evidence>
<dbReference type="EnsemblMetazoa" id="CJA05959.1">
    <property type="protein sequence ID" value="CJA05959.1"/>
    <property type="gene ID" value="WBGene00125163"/>
</dbReference>
<dbReference type="Pfam" id="PF00106">
    <property type="entry name" value="adh_short"/>
    <property type="match status" value="1"/>
</dbReference>
<dbReference type="InterPro" id="IPR036291">
    <property type="entry name" value="NAD(P)-bd_dom_sf"/>
</dbReference>
<dbReference type="InterPro" id="IPR002347">
    <property type="entry name" value="SDR_fam"/>
</dbReference>
<dbReference type="Pfam" id="PF00076">
    <property type="entry name" value="RRM_1"/>
    <property type="match status" value="3"/>
</dbReference>
<dbReference type="Gene3D" id="3.30.70.330">
    <property type="match status" value="3"/>
</dbReference>
<evidence type="ECO:0000256" key="4">
    <source>
        <dbReference type="SAM" id="MobiDB-lite"/>
    </source>
</evidence>
<feature type="compositionally biased region" description="Low complexity" evidence="4">
    <location>
        <begin position="542"/>
        <end position="554"/>
    </location>
</feature>
<feature type="region of interest" description="Disordered" evidence="4">
    <location>
        <begin position="465"/>
        <end position="607"/>
    </location>
</feature>
<feature type="compositionally biased region" description="Gly residues" evidence="4">
    <location>
        <begin position="594"/>
        <end position="607"/>
    </location>
</feature>
<reference evidence="6" key="2">
    <citation type="submission" date="2022-06" db="UniProtKB">
        <authorList>
            <consortium name="EnsemblMetazoa"/>
        </authorList>
    </citation>
    <scope>IDENTIFICATION</scope>
    <source>
        <strain evidence="6">DF5081</strain>
    </source>
</reference>
<feature type="compositionally biased region" description="Low complexity" evidence="4">
    <location>
        <begin position="483"/>
        <end position="493"/>
    </location>
</feature>
<evidence type="ECO:0000313" key="6">
    <source>
        <dbReference type="EnsemblMetazoa" id="CJA05959.1"/>
    </source>
</evidence>
<dbReference type="InterPro" id="IPR050666">
    <property type="entry name" value="ESRP"/>
</dbReference>
<keyword evidence="1" id="KW-0677">Repeat</keyword>
<dbReference type="InterPro" id="IPR000504">
    <property type="entry name" value="RRM_dom"/>
</dbReference>
<dbReference type="CDD" id="cd12254">
    <property type="entry name" value="RRM_hnRNPH_ESRPs_RBM12_like"/>
    <property type="match status" value="2"/>
</dbReference>
<organism evidence="6 7">
    <name type="scientific">Caenorhabditis japonica</name>
    <dbReference type="NCBI Taxonomy" id="281687"/>
    <lineage>
        <taxon>Eukaryota</taxon>
        <taxon>Metazoa</taxon>
        <taxon>Ecdysozoa</taxon>
        <taxon>Nematoda</taxon>
        <taxon>Chromadorea</taxon>
        <taxon>Rhabditida</taxon>
        <taxon>Rhabditina</taxon>
        <taxon>Rhabditomorpha</taxon>
        <taxon>Rhabditoidea</taxon>
        <taxon>Rhabditidae</taxon>
        <taxon>Peloderinae</taxon>
        <taxon>Caenorhabditis</taxon>
    </lineage>
</organism>
<evidence type="ECO:0000313" key="7">
    <source>
        <dbReference type="Proteomes" id="UP000005237"/>
    </source>
</evidence>
<proteinExistence type="predicted"/>
<dbReference type="Proteomes" id="UP000005237">
    <property type="component" value="Unassembled WGS sequence"/>
</dbReference>
<evidence type="ECO:0000256" key="1">
    <source>
        <dbReference type="ARBA" id="ARBA00022737"/>
    </source>
</evidence>
<keyword evidence="2 3" id="KW-0694">RNA-binding</keyword>
<reference evidence="7" key="1">
    <citation type="submission" date="2010-08" db="EMBL/GenBank/DDBJ databases">
        <authorList>
            <consortium name="Caenorhabditis japonica Sequencing Consortium"/>
            <person name="Wilson R.K."/>
        </authorList>
    </citation>
    <scope>NUCLEOTIDE SEQUENCE [LARGE SCALE GENOMIC DNA]</scope>
    <source>
        <strain evidence="7">DF5081</strain>
    </source>
</reference>
<accession>A0A8R1HRY6</accession>
<feature type="domain" description="RRM" evidence="5">
    <location>
        <begin position="205"/>
        <end position="284"/>
    </location>
</feature>
<dbReference type="PROSITE" id="PS50102">
    <property type="entry name" value="RRM"/>
    <property type="match status" value="3"/>
</dbReference>
<dbReference type="SMART" id="SM00360">
    <property type="entry name" value="RRM"/>
    <property type="match status" value="3"/>
</dbReference>
<dbReference type="InterPro" id="IPR035979">
    <property type="entry name" value="RBD_domain_sf"/>
</dbReference>